<proteinExistence type="predicted"/>
<evidence type="ECO:0000256" key="1">
    <source>
        <dbReference type="SAM" id="MobiDB-lite"/>
    </source>
</evidence>
<sequence length="119" mass="13697">MTDSRTQPELPSETLPALEVGDDPPREVSRIAFRAPPIWKTDVDLWFLSMQCHPDAFSFSRGNAAMLASIFVFRGQKRMPGCRMGQWIIFTDTKGQQEHLRHFLSNKEQLRAENCMVRS</sequence>
<name>A0A8X7BQI0_9ARAC</name>
<comment type="caution">
    <text evidence="2">The sequence shown here is derived from an EMBL/GenBank/DDBJ whole genome shotgun (WGS) entry which is preliminary data.</text>
</comment>
<dbReference type="Proteomes" id="UP000886998">
    <property type="component" value="Unassembled WGS sequence"/>
</dbReference>
<keyword evidence="3" id="KW-1185">Reference proteome</keyword>
<organism evidence="2 3">
    <name type="scientific">Trichonephila inaurata madagascariensis</name>
    <dbReference type="NCBI Taxonomy" id="2747483"/>
    <lineage>
        <taxon>Eukaryota</taxon>
        <taxon>Metazoa</taxon>
        <taxon>Ecdysozoa</taxon>
        <taxon>Arthropoda</taxon>
        <taxon>Chelicerata</taxon>
        <taxon>Arachnida</taxon>
        <taxon>Araneae</taxon>
        <taxon>Araneomorphae</taxon>
        <taxon>Entelegynae</taxon>
        <taxon>Araneoidea</taxon>
        <taxon>Nephilidae</taxon>
        <taxon>Trichonephila</taxon>
        <taxon>Trichonephila inaurata</taxon>
    </lineage>
</organism>
<protein>
    <submittedName>
        <fullName evidence="2">Uncharacterized protein</fullName>
    </submittedName>
</protein>
<evidence type="ECO:0000313" key="3">
    <source>
        <dbReference type="Proteomes" id="UP000886998"/>
    </source>
</evidence>
<dbReference type="EMBL" id="BMAV01001458">
    <property type="protein sequence ID" value="GFY39618.1"/>
    <property type="molecule type" value="Genomic_DNA"/>
</dbReference>
<dbReference type="AlphaFoldDB" id="A0A8X7BQI0"/>
<feature type="region of interest" description="Disordered" evidence="1">
    <location>
        <begin position="1"/>
        <end position="23"/>
    </location>
</feature>
<accession>A0A8X7BQI0</accession>
<gene>
    <name evidence="2" type="ORF">TNIN_116111</name>
</gene>
<reference evidence="2" key="1">
    <citation type="submission" date="2020-08" db="EMBL/GenBank/DDBJ databases">
        <title>Multicomponent nature underlies the extraordinary mechanical properties of spider dragline silk.</title>
        <authorList>
            <person name="Kono N."/>
            <person name="Nakamura H."/>
            <person name="Mori M."/>
            <person name="Yoshida Y."/>
            <person name="Ohtoshi R."/>
            <person name="Malay A.D."/>
            <person name="Moran D.A.P."/>
            <person name="Tomita M."/>
            <person name="Numata K."/>
            <person name="Arakawa K."/>
        </authorList>
    </citation>
    <scope>NUCLEOTIDE SEQUENCE</scope>
</reference>
<evidence type="ECO:0000313" key="2">
    <source>
        <dbReference type="EMBL" id="GFY39618.1"/>
    </source>
</evidence>